<evidence type="ECO:0000256" key="4">
    <source>
        <dbReference type="ARBA" id="ARBA00022801"/>
    </source>
</evidence>
<comment type="similarity">
    <text evidence="1">Belongs to the peptidase S28 family.</text>
</comment>
<dbReference type="InterPro" id="IPR042269">
    <property type="entry name" value="Ser_carbopepase_S28_SKS"/>
</dbReference>
<dbReference type="AlphaFoldDB" id="A0A1S3D5N6"/>
<keyword evidence="5" id="KW-0325">Glycoprotein</keyword>
<keyword evidence="6" id="KW-0812">Transmembrane</keyword>
<dbReference type="GO" id="GO:0006508">
    <property type="term" value="P:proteolysis"/>
    <property type="evidence" value="ECO:0007669"/>
    <property type="project" value="UniProtKB-KW"/>
</dbReference>
<dbReference type="GeneID" id="103511961"/>
<dbReference type="RefSeq" id="XP_008474934.1">
    <property type="nucleotide sequence ID" value="XM_008476712.1"/>
</dbReference>
<dbReference type="Gene3D" id="1.20.120.980">
    <property type="entry name" value="Serine carboxypeptidase S28, SKS domain"/>
    <property type="match status" value="1"/>
</dbReference>
<feature type="non-terminal residue" evidence="8">
    <location>
        <position position="337"/>
    </location>
</feature>
<keyword evidence="7" id="KW-1185">Reference proteome</keyword>
<dbReference type="OMA" id="MYTTMAM"/>
<evidence type="ECO:0000313" key="8">
    <source>
        <dbReference type="RefSeq" id="XP_008474934.1"/>
    </source>
</evidence>
<name>A0A1S3D5N6_DIACI</name>
<evidence type="ECO:0000256" key="3">
    <source>
        <dbReference type="ARBA" id="ARBA00022729"/>
    </source>
</evidence>
<dbReference type="InterPro" id="IPR029058">
    <property type="entry name" value="AB_hydrolase_fold"/>
</dbReference>
<dbReference type="SUPFAM" id="SSF53474">
    <property type="entry name" value="alpha/beta-Hydrolases"/>
    <property type="match status" value="1"/>
</dbReference>
<keyword evidence="6" id="KW-0472">Membrane</keyword>
<dbReference type="Gene3D" id="3.40.50.1820">
    <property type="entry name" value="alpha/beta hydrolase"/>
    <property type="match status" value="1"/>
</dbReference>
<evidence type="ECO:0000256" key="5">
    <source>
        <dbReference type="ARBA" id="ARBA00023180"/>
    </source>
</evidence>
<evidence type="ECO:0000256" key="2">
    <source>
        <dbReference type="ARBA" id="ARBA00022670"/>
    </source>
</evidence>
<proteinExistence type="inferred from homology"/>
<dbReference type="InterPro" id="IPR008758">
    <property type="entry name" value="Peptidase_S28"/>
</dbReference>
<organism evidence="7 8">
    <name type="scientific">Diaphorina citri</name>
    <name type="common">Asian citrus psyllid</name>
    <dbReference type="NCBI Taxonomy" id="121845"/>
    <lineage>
        <taxon>Eukaryota</taxon>
        <taxon>Metazoa</taxon>
        <taxon>Ecdysozoa</taxon>
        <taxon>Arthropoda</taxon>
        <taxon>Hexapoda</taxon>
        <taxon>Insecta</taxon>
        <taxon>Pterygota</taxon>
        <taxon>Neoptera</taxon>
        <taxon>Paraneoptera</taxon>
        <taxon>Hemiptera</taxon>
        <taxon>Sternorrhyncha</taxon>
        <taxon>Psylloidea</taxon>
        <taxon>Psyllidae</taxon>
        <taxon>Diaphorininae</taxon>
        <taxon>Diaphorina</taxon>
    </lineage>
</organism>
<keyword evidence="4" id="KW-0378">Hydrolase</keyword>
<keyword evidence="8" id="KW-0121">Carboxypeptidase</keyword>
<keyword evidence="2" id="KW-0645">Protease</keyword>
<dbReference type="Proteomes" id="UP000079169">
    <property type="component" value="Unplaced"/>
</dbReference>
<dbReference type="Pfam" id="PF05577">
    <property type="entry name" value="Peptidase_S28"/>
    <property type="match status" value="1"/>
</dbReference>
<keyword evidence="6" id="KW-1133">Transmembrane helix</keyword>
<gene>
    <name evidence="8" type="primary">LOC103511961</name>
</gene>
<protein>
    <submittedName>
        <fullName evidence="8">Lysosomal Pro-X carboxypeptidase</fullName>
    </submittedName>
</protein>
<sequence>MGSTAINFTGLFGVLLAGVVLSSFILSTDAYTYETKFFDAKLDHFTYVSNQTFPLKYLINDEFWDEDGGAPVFFYCGNEDAIETFAENLGFLWESAKRFSARVVLVEHRYYGSSLPFGPKSLSSPRLSGYLTVAQTLADFVDVIQSLEDASRLRIGAAFKPHPVIAFGGSYGGMLAFWLRLKYPHIVQGALASSAPMFQTNDLAPCDIYYKEVTKIYRDVSPKCEENIRNSWTFINTELQTDSGRVEFSREWNLCSSLKTQVDVAIFKRYLSDMYTTMAMTNYPYPSNFLTPLPGNPVKVDVAIFKRYLSDMYTTMAMTNYPYPSNFLTPLPGNPVK</sequence>
<dbReference type="PANTHER" id="PTHR11010:SF38">
    <property type="entry name" value="LYSOSOMAL PRO-X CARBOXYPEPTIDASE"/>
    <property type="match status" value="1"/>
</dbReference>
<dbReference type="STRING" id="121845.A0A1S3D5N6"/>
<dbReference type="GO" id="GO:0004180">
    <property type="term" value="F:carboxypeptidase activity"/>
    <property type="evidence" value="ECO:0007669"/>
    <property type="project" value="UniProtKB-KW"/>
</dbReference>
<feature type="transmembrane region" description="Helical" evidence="6">
    <location>
        <begin position="6"/>
        <end position="26"/>
    </location>
</feature>
<reference evidence="8" key="1">
    <citation type="submission" date="2025-08" db="UniProtKB">
        <authorList>
            <consortium name="RefSeq"/>
        </authorList>
    </citation>
    <scope>IDENTIFICATION</scope>
</reference>
<dbReference type="GO" id="GO:0008239">
    <property type="term" value="F:dipeptidyl-peptidase activity"/>
    <property type="evidence" value="ECO:0007669"/>
    <property type="project" value="TreeGrafter"/>
</dbReference>
<dbReference type="PaxDb" id="121845-A0A1S3D5N6"/>
<evidence type="ECO:0000256" key="1">
    <source>
        <dbReference type="ARBA" id="ARBA00011079"/>
    </source>
</evidence>
<dbReference type="PANTHER" id="PTHR11010">
    <property type="entry name" value="PROTEASE S28 PRO-X CARBOXYPEPTIDASE-RELATED"/>
    <property type="match status" value="1"/>
</dbReference>
<dbReference type="KEGG" id="dci:103511961"/>
<dbReference type="GO" id="GO:0070008">
    <property type="term" value="F:serine-type exopeptidase activity"/>
    <property type="evidence" value="ECO:0007669"/>
    <property type="project" value="InterPro"/>
</dbReference>
<evidence type="ECO:0000313" key="7">
    <source>
        <dbReference type="Proteomes" id="UP000079169"/>
    </source>
</evidence>
<keyword evidence="3" id="KW-0732">Signal</keyword>
<accession>A0A1S3D5N6</accession>
<evidence type="ECO:0000256" key="6">
    <source>
        <dbReference type="SAM" id="Phobius"/>
    </source>
</evidence>